<dbReference type="PIRSF" id="PIRSF000722">
    <property type="entry name" value="Acetate_prop_kin"/>
    <property type="match status" value="1"/>
</dbReference>
<dbReference type="NCBIfam" id="TIGR00016">
    <property type="entry name" value="ackA"/>
    <property type="match status" value="1"/>
</dbReference>
<feature type="site" description="Transition state stabilizer" evidence="6">
    <location>
        <position position="184"/>
    </location>
</feature>
<feature type="binding site" evidence="6">
    <location>
        <position position="95"/>
    </location>
    <ligand>
        <name>substrate</name>
    </ligand>
</feature>
<evidence type="ECO:0000256" key="6">
    <source>
        <dbReference type="HAMAP-Rule" id="MF_00020"/>
    </source>
</evidence>
<comment type="function">
    <text evidence="6">Catalyzes the formation of acetyl phosphate from acetate and ATP. Can also catalyze the reverse reaction.</text>
</comment>
<feature type="binding site" evidence="6">
    <location>
        <position position="7"/>
    </location>
    <ligand>
        <name>Mg(2+)</name>
        <dbReference type="ChEBI" id="CHEBI:18420"/>
    </ligand>
</feature>
<keyword evidence="5 6" id="KW-0067">ATP-binding</keyword>
<keyword evidence="6" id="KW-0479">Metal-binding</keyword>
<feature type="active site" description="Proton donor/acceptor" evidence="6">
    <location>
        <position position="152"/>
    </location>
</feature>
<dbReference type="Proteomes" id="UP001500454">
    <property type="component" value="Unassembled WGS sequence"/>
</dbReference>
<comment type="caution">
    <text evidence="8">The sequence shown here is derived from an EMBL/GenBank/DDBJ whole genome shotgun (WGS) entry which is preliminary data.</text>
</comment>
<evidence type="ECO:0000256" key="5">
    <source>
        <dbReference type="ARBA" id="ARBA00022840"/>
    </source>
</evidence>
<dbReference type="RefSeq" id="WP_345221123.1">
    <property type="nucleotide sequence ID" value="NZ_BAABHA010000001.1"/>
</dbReference>
<gene>
    <name evidence="6" type="primary">ackA</name>
    <name evidence="8" type="ORF">GCM10023186_05300</name>
</gene>
<dbReference type="Pfam" id="PF00871">
    <property type="entry name" value="Acetate_kinase"/>
    <property type="match status" value="1"/>
</dbReference>
<organism evidence="8 9">
    <name type="scientific">Hymenobacter koreensis</name>
    <dbReference type="NCBI Taxonomy" id="1084523"/>
    <lineage>
        <taxon>Bacteria</taxon>
        <taxon>Pseudomonadati</taxon>
        <taxon>Bacteroidota</taxon>
        <taxon>Cytophagia</taxon>
        <taxon>Cytophagales</taxon>
        <taxon>Hymenobacteraceae</taxon>
        <taxon>Hymenobacter</taxon>
    </lineage>
</organism>
<dbReference type="SUPFAM" id="SSF53067">
    <property type="entry name" value="Actin-like ATPase domain"/>
    <property type="match status" value="2"/>
</dbReference>
<feature type="binding site" evidence="6">
    <location>
        <position position="14"/>
    </location>
    <ligand>
        <name>ATP</name>
        <dbReference type="ChEBI" id="CHEBI:30616"/>
    </ligand>
</feature>
<evidence type="ECO:0000256" key="1">
    <source>
        <dbReference type="ARBA" id="ARBA00008748"/>
    </source>
</evidence>
<keyword evidence="6" id="KW-0963">Cytoplasm</keyword>
<dbReference type="EMBL" id="BAABHA010000001">
    <property type="protein sequence ID" value="GAA4374075.1"/>
    <property type="molecule type" value="Genomic_DNA"/>
</dbReference>
<dbReference type="PRINTS" id="PR00471">
    <property type="entry name" value="ACETATEKNASE"/>
</dbReference>
<comment type="cofactor">
    <cofactor evidence="6">
        <name>Mg(2+)</name>
        <dbReference type="ChEBI" id="CHEBI:18420"/>
    </cofactor>
    <cofactor evidence="6">
        <name>Mn(2+)</name>
        <dbReference type="ChEBI" id="CHEBI:29035"/>
    </cofactor>
    <text evidence="6">Mg(2+). Can also accept Mn(2+).</text>
</comment>
<sequence length="407" mass="43658">MNIFVVNSGSSSIKYQLFRWPAEQPVCSGLIERIGLPDSVISHTVFSAPAEPQKLQRILELPDHAAGLREVVNLLTEGEARVIQDPNDIDVIGHRVVHGGEEFAATTLVTPAVKAKIKSLFALAPLHNPANYLGIEVAEQLFPRAKQVAVFDTAFHQTLPAHAYRYALPAALYHEHGIRAYGFHGTSHKYVAEQAAAYLLNPAARIITVHLGNGSSITAVQGGRSVETSMGLGPMGGLVMGTRSGDIDPSIIFHLINQLGYSPEQVHTLLNKQSGMLGLTGFSDMRDVGQAVANGDAEATLALHLYGYRIRKYIGAYAAVLGGLDAVVFTAGVGENDAEVRRLACDGLAFLGICLDEARNQKRSRSLREINEPAAPVKVLVIPTNEELEIARQCVALLTASPPGPLS</sequence>
<feature type="binding site" evidence="6">
    <location>
        <begin position="284"/>
        <end position="286"/>
    </location>
    <ligand>
        <name>ATP</name>
        <dbReference type="ChEBI" id="CHEBI:30616"/>
    </ligand>
</feature>
<dbReference type="HAMAP" id="MF_00020">
    <property type="entry name" value="Acetate_kinase"/>
    <property type="match status" value="1"/>
</dbReference>
<dbReference type="CDD" id="cd24010">
    <property type="entry name" value="ASKHA_NBD_AcK_PK"/>
    <property type="match status" value="1"/>
</dbReference>
<evidence type="ECO:0000256" key="4">
    <source>
        <dbReference type="ARBA" id="ARBA00022777"/>
    </source>
</evidence>
<dbReference type="PROSITE" id="PS01076">
    <property type="entry name" value="ACETATE_KINASE_2"/>
    <property type="match status" value="1"/>
</dbReference>
<dbReference type="PANTHER" id="PTHR21060:SF15">
    <property type="entry name" value="ACETATE KINASE-RELATED"/>
    <property type="match status" value="1"/>
</dbReference>
<feature type="binding site" evidence="6">
    <location>
        <begin position="210"/>
        <end position="214"/>
    </location>
    <ligand>
        <name>ATP</name>
        <dbReference type="ChEBI" id="CHEBI:30616"/>
    </ligand>
</feature>
<comment type="catalytic activity">
    <reaction evidence="6">
        <text>acetate + ATP = acetyl phosphate + ADP</text>
        <dbReference type="Rhea" id="RHEA:11352"/>
        <dbReference type="ChEBI" id="CHEBI:22191"/>
        <dbReference type="ChEBI" id="CHEBI:30089"/>
        <dbReference type="ChEBI" id="CHEBI:30616"/>
        <dbReference type="ChEBI" id="CHEBI:456216"/>
        <dbReference type="EC" id="2.7.2.1"/>
    </reaction>
</comment>
<comment type="subcellular location">
    <subcellularLocation>
        <location evidence="6">Cytoplasm</location>
    </subcellularLocation>
</comment>
<feature type="binding site" evidence="6">
    <location>
        <position position="386"/>
    </location>
    <ligand>
        <name>Mg(2+)</name>
        <dbReference type="ChEBI" id="CHEBI:18420"/>
    </ligand>
</feature>
<evidence type="ECO:0000313" key="8">
    <source>
        <dbReference type="EMBL" id="GAA4374075.1"/>
    </source>
</evidence>
<comment type="pathway">
    <text evidence="6">Metabolic intermediate biosynthesis; acetyl-CoA biosynthesis; acetyl-CoA from acetate: step 1/2.</text>
</comment>
<proteinExistence type="inferred from homology"/>
<keyword evidence="9" id="KW-1185">Reference proteome</keyword>
<evidence type="ECO:0000256" key="3">
    <source>
        <dbReference type="ARBA" id="ARBA00022741"/>
    </source>
</evidence>
<keyword evidence="4 6" id="KW-0418">Kinase</keyword>
<evidence type="ECO:0000256" key="2">
    <source>
        <dbReference type="ARBA" id="ARBA00022679"/>
    </source>
</evidence>
<protein>
    <recommendedName>
        <fullName evidence="6">Acetate kinase</fullName>
        <ecNumber evidence="6">2.7.2.1</ecNumber>
    </recommendedName>
    <alternativeName>
        <fullName evidence="6">Acetokinase</fullName>
    </alternativeName>
</protein>
<evidence type="ECO:0000256" key="7">
    <source>
        <dbReference type="RuleBase" id="RU003835"/>
    </source>
</evidence>
<dbReference type="InterPro" id="IPR043129">
    <property type="entry name" value="ATPase_NBD"/>
</dbReference>
<keyword evidence="2 6" id="KW-0808">Transferase</keyword>
<comment type="similarity">
    <text evidence="1 6 7">Belongs to the acetokinase family.</text>
</comment>
<dbReference type="Gene3D" id="3.30.420.40">
    <property type="match status" value="2"/>
</dbReference>
<dbReference type="InterPro" id="IPR000890">
    <property type="entry name" value="Aliphatic_acid_kin_short-chain"/>
</dbReference>
<dbReference type="InterPro" id="IPR004372">
    <property type="entry name" value="Ac/propionate_kinase"/>
</dbReference>
<dbReference type="InterPro" id="IPR023865">
    <property type="entry name" value="Aliphatic_acid_kinase_CS"/>
</dbReference>
<keyword evidence="3 6" id="KW-0547">Nucleotide-binding</keyword>
<keyword evidence="6" id="KW-0460">Magnesium</keyword>
<accession>A0ABP8IVM8</accession>
<dbReference type="EC" id="2.7.2.1" evidence="6"/>
<reference evidence="9" key="1">
    <citation type="journal article" date="2019" name="Int. J. Syst. Evol. Microbiol.">
        <title>The Global Catalogue of Microorganisms (GCM) 10K type strain sequencing project: providing services to taxonomists for standard genome sequencing and annotation.</title>
        <authorList>
            <consortium name="The Broad Institute Genomics Platform"/>
            <consortium name="The Broad Institute Genome Sequencing Center for Infectious Disease"/>
            <person name="Wu L."/>
            <person name="Ma J."/>
        </authorList>
    </citation>
    <scope>NUCLEOTIDE SEQUENCE [LARGE SCALE GENOMIC DNA]</scope>
    <source>
        <strain evidence="9">JCM 17924</strain>
    </source>
</reference>
<feature type="site" description="Transition state stabilizer" evidence="6">
    <location>
        <position position="243"/>
    </location>
</feature>
<evidence type="ECO:0000313" key="9">
    <source>
        <dbReference type="Proteomes" id="UP001500454"/>
    </source>
</evidence>
<dbReference type="GO" id="GO:0016301">
    <property type="term" value="F:kinase activity"/>
    <property type="evidence" value="ECO:0007669"/>
    <property type="project" value="UniProtKB-KW"/>
</dbReference>
<dbReference type="PANTHER" id="PTHR21060">
    <property type="entry name" value="ACETATE KINASE"/>
    <property type="match status" value="1"/>
</dbReference>
<comment type="subunit">
    <text evidence="6">Homodimer.</text>
</comment>
<name>A0ABP8IVM8_9BACT</name>
<feature type="binding site" evidence="6">
    <location>
        <begin position="332"/>
        <end position="336"/>
    </location>
    <ligand>
        <name>ATP</name>
        <dbReference type="ChEBI" id="CHEBI:30616"/>
    </ligand>
</feature>